<dbReference type="EMBL" id="JACGCI010000008">
    <property type="protein sequence ID" value="KAF6762141.1"/>
    <property type="molecule type" value="Genomic_DNA"/>
</dbReference>
<dbReference type="Gene3D" id="1.20.930.40">
    <property type="entry name" value="Transferrin receptor-like, dimerisation domain"/>
    <property type="match status" value="1"/>
</dbReference>
<dbReference type="FunFam" id="3.40.630.10:FF:000101">
    <property type="entry name" value="N-acetylated alpha-linked acidic dipeptidase like 1"/>
    <property type="match status" value="1"/>
</dbReference>
<sequence length="865" mass="94934">MAPPLLQEKDGKPAGTLQTEGDTTYGRIVRLVLLVGGALCYALYWSSEGHHPHNVNPLFGKAAENLFLSVPDEEHAIKASRLYATKPHLAGSPQDFVTAKDFLSLLQTELGIPIPEKDPVYKSGSPESRDAVLSIPKAPGPRAWIDTYYPILNTPLERHVQVLSSDGEIELELDLVERPDDDSDSDASEYADFVPTFHGLSRGGDVVGPVIDGGYCTNDEFNDFVKKGVSFEGTIVLCRYGWNFRGLKVKGAQELGASGVLIFNDLSDDGTVTEANGYLPYPRGPSRNPNSVQRGSVQFISVYPGDPTTPGYPSYENSTRTEGENIPSIPSLPLSYANAKLLLRTLTPADSLHGKRVRLVNNVKNTVTPIWNTLAVIPGHIQDEVVAVGNHRDAWVLGATDPSSGTATLHEVVRGLGHLLRKGWKPLRTILIASWDAEEYGLVGSTEWGEDFTDWIDEHVIAYLNLDGAASGSRLRFSSSPLLSHMLRKAAEDLPHPTDKSRKLWDATRDNGDLFGFNGSLSSAAVATQRAELIALDDVGVSALGSGSDYTVFLQRIGVPSTNGGFGSTLHDPVYHYHSVFDSERWQELYGDPGFHRHIAVARHLGLQTLRLSGSIVLPFNTTHYTVQLHRYLDQVEKLASEASLDVSFTTVRASIRALQNASHALDSEKHEAEAGLMRIIEKWRRKKSGAAYGFGSKLQMVYDSVRKALGFDVAASSSLPSLSMSVLHDKNEERRRDEDTVAYMVARHAGFQSYIDAWSQGVGALENSRSKTPIKKIKKAVQRIQAVNKKLIGFERGFISKDGVKDREWFKHLGVAPGKWLGYGATTFPGLTEAITFDRNATLVEHECERLEGLLNRLTEVISA</sequence>
<dbReference type="PANTHER" id="PTHR10404:SF46">
    <property type="entry name" value="VACUOLAR PROTEIN SORTING-ASSOCIATED PROTEIN 70"/>
    <property type="match status" value="1"/>
</dbReference>
<dbReference type="CDD" id="cd02121">
    <property type="entry name" value="PA_GCPII_like"/>
    <property type="match status" value="1"/>
</dbReference>
<dbReference type="Gene3D" id="3.40.630.10">
    <property type="entry name" value="Zn peptidases"/>
    <property type="match status" value="1"/>
</dbReference>
<dbReference type="Proteomes" id="UP000521943">
    <property type="component" value="Unassembled WGS sequence"/>
</dbReference>
<dbReference type="SUPFAM" id="SSF52025">
    <property type="entry name" value="PA domain"/>
    <property type="match status" value="1"/>
</dbReference>
<dbReference type="CDD" id="cd08022">
    <property type="entry name" value="M28_PSMA_like"/>
    <property type="match status" value="1"/>
</dbReference>
<dbReference type="Gene3D" id="3.50.30.30">
    <property type="match status" value="1"/>
</dbReference>
<dbReference type="SUPFAM" id="SSF47672">
    <property type="entry name" value="Transferrin receptor-like dimerisation domain"/>
    <property type="match status" value="1"/>
</dbReference>
<proteinExistence type="inferred from homology"/>
<organism evidence="5 6">
    <name type="scientific">Ephemerocybe angulata</name>
    <dbReference type="NCBI Taxonomy" id="980116"/>
    <lineage>
        <taxon>Eukaryota</taxon>
        <taxon>Fungi</taxon>
        <taxon>Dikarya</taxon>
        <taxon>Basidiomycota</taxon>
        <taxon>Agaricomycotina</taxon>
        <taxon>Agaricomycetes</taxon>
        <taxon>Agaricomycetidae</taxon>
        <taxon>Agaricales</taxon>
        <taxon>Agaricineae</taxon>
        <taxon>Psathyrellaceae</taxon>
        <taxon>Ephemerocybe</taxon>
    </lineage>
</organism>
<feature type="domain" description="Peptidase M28" evidence="4">
    <location>
        <begin position="372"/>
        <end position="506"/>
    </location>
</feature>
<dbReference type="Pfam" id="PF04253">
    <property type="entry name" value="TFR_dimer"/>
    <property type="match status" value="1"/>
</dbReference>
<dbReference type="GO" id="GO:0004180">
    <property type="term" value="F:carboxypeptidase activity"/>
    <property type="evidence" value="ECO:0007669"/>
    <property type="project" value="TreeGrafter"/>
</dbReference>
<dbReference type="AlphaFoldDB" id="A0A8H6MEH9"/>
<dbReference type="InterPro" id="IPR003137">
    <property type="entry name" value="PA_domain"/>
</dbReference>
<dbReference type="Pfam" id="PF02225">
    <property type="entry name" value="PA"/>
    <property type="match status" value="1"/>
</dbReference>
<evidence type="ECO:0000313" key="6">
    <source>
        <dbReference type="Proteomes" id="UP000521943"/>
    </source>
</evidence>
<evidence type="ECO:0000259" key="2">
    <source>
        <dbReference type="Pfam" id="PF02225"/>
    </source>
</evidence>
<feature type="domain" description="Transferrin receptor-like dimerisation" evidence="3">
    <location>
        <begin position="751"/>
        <end position="862"/>
    </location>
</feature>
<keyword evidence="6" id="KW-1185">Reference proteome</keyword>
<evidence type="ECO:0000259" key="3">
    <source>
        <dbReference type="Pfam" id="PF04253"/>
    </source>
</evidence>
<accession>A0A8H6MEH9</accession>
<feature type="domain" description="PA" evidence="2">
    <location>
        <begin position="208"/>
        <end position="277"/>
    </location>
</feature>
<dbReference type="InterPro" id="IPR036757">
    <property type="entry name" value="TFR-like_dimer_dom_sf"/>
</dbReference>
<comment type="caution">
    <text evidence="5">The sequence shown here is derived from an EMBL/GenBank/DDBJ whole genome shotgun (WGS) entry which is preliminary data.</text>
</comment>
<evidence type="ECO:0000259" key="4">
    <source>
        <dbReference type="Pfam" id="PF04389"/>
    </source>
</evidence>
<name>A0A8H6MEH9_9AGAR</name>
<protein>
    <submittedName>
        <fullName evidence="5">Zn-dependent exopeptidase</fullName>
    </submittedName>
</protein>
<reference evidence="5 6" key="1">
    <citation type="submission" date="2020-07" db="EMBL/GenBank/DDBJ databases">
        <title>Comparative genomics of pyrophilous fungi reveals a link between fire events and developmental genes.</title>
        <authorList>
            <consortium name="DOE Joint Genome Institute"/>
            <person name="Steindorff A.S."/>
            <person name="Carver A."/>
            <person name="Calhoun S."/>
            <person name="Stillman K."/>
            <person name="Liu H."/>
            <person name="Lipzen A."/>
            <person name="Pangilinan J."/>
            <person name="Labutti K."/>
            <person name="Bruns T.D."/>
            <person name="Grigoriev I.V."/>
        </authorList>
    </citation>
    <scope>NUCLEOTIDE SEQUENCE [LARGE SCALE GENOMIC DNA]</scope>
    <source>
        <strain evidence="5 6">CBS 144469</strain>
    </source>
</reference>
<comment type="similarity">
    <text evidence="1">Belongs to the peptidase M28 family. M28B subfamily.</text>
</comment>
<dbReference type="SUPFAM" id="SSF53187">
    <property type="entry name" value="Zn-dependent exopeptidases"/>
    <property type="match status" value="1"/>
</dbReference>
<dbReference type="InterPro" id="IPR039373">
    <property type="entry name" value="Peptidase_M28B"/>
</dbReference>
<dbReference type="OrthoDB" id="5841748at2759"/>
<dbReference type="PANTHER" id="PTHR10404">
    <property type="entry name" value="N-ACETYLATED-ALPHA-LINKED ACIDIC DIPEPTIDASE"/>
    <property type="match status" value="1"/>
</dbReference>
<dbReference type="InterPro" id="IPR007365">
    <property type="entry name" value="TFR-like_dimer_dom"/>
</dbReference>
<evidence type="ECO:0000256" key="1">
    <source>
        <dbReference type="ARBA" id="ARBA00005634"/>
    </source>
</evidence>
<dbReference type="Pfam" id="PF04389">
    <property type="entry name" value="Peptidase_M28"/>
    <property type="match status" value="1"/>
</dbReference>
<evidence type="ECO:0000313" key="5">
    <source>
        <dbReference type="EMBL" id="KAF6762141.1"/>
    </source>
</evidence>
<dbReference type="InterPro" id="IPR007484">
    <property type="entry name" value="Peptidase_M28"/>
</dbReference>
<dbReference type="InterPro" id="IPR046450">
    <property type="entry name" value="PA_dom_sf"/>
</dbReference>
<gene>
    <name evidence="5" type="ORF">DFP72DRAFT_987494</name>
</gene>